<comment type="caution">
    <text evidence="1">The sequence shown here is derived from an EMBL/GenBank/DDBJ whole genome shotgun (WGS) entry which is preliminary data.</text>
</comment>
<gene>
    <name evidence="1" type="ORF">CEE55_11055</name>
</gene>
<evidence type="ECO:0000313" key="1">
    <source>
        <dbReference type="EMBL" id="OWR33585.1"/>
    </source>
</evidence>
<reference evidence="1 2" key="1">
    <citation type="submission" date="2017-06" db="EMBL/GenBank/DDBJ databases">
        <authorList>
            <person name="Kim H.J."/>
            <person name="Triplett B.A."/>
        </authorList>
    </citation>
    <scope>NUCLEOTIDE SEQUENCE [LARGE SCALE GENOMIC DNA]</scope>
    <source>
        <strain evidence="1 2">S18795</strain>
    </source>
</reference>
<accession>A0A246L118</accession>
<dbReference type="Proteomes" id="UP000197904">
    <property type="component" value="Unassembled WGS sequence"/>
</dbReference>
<dbReference type="EMBL" id="NIXP01000076">
    <property type="protein sequence ID" value="OWR33585.1"/>
    <property type="molecule type" value="Genomic_DNA"/>
</dbReference>
<dbReference type="AlphaFoldDB" id="A0A246L118"/>
<protein>
    <submittedName>
        <fullName evidence="1">Uncharacterized protein</fullName>
    </submittedName>
</protein>
<proteinExistence type="predicted"/>
<name>A0A246L118_9GAMM</name>
<evidence type="ECO:0000313" key="2">
    <source>
        <dbReference type="Proteomes" id="UP000197904"/>
    </source>
</evidence>
<organism evidence="1 2">
    <name type="scientific">Stenotrophomonas pavanii</name>
    <dbReference type="NCBI Taxonomy" id="487698"/>
    <lineage>
        <taxon>Bacteria</taxon>
        <taxon>Pseudomonadati</taxon>
        <taxon>Pseudomonadota</taxon>
        <taxon>Gammaproteobacteria</taxon>
        <taxon>Lysobacterales</taxon>
        <taxon>Lysobacteraceae</taxon>
        <taxon>Stenotrophomonas</taxon>
    </lineage>
</organism>
<sequence>MMSSDFAPVPPRPKGWDDLFEITHGLHGIPIEEIERGRVDYEYTFSSNDLRPCGRLGCEQKHCHGWLVALAGGRFVNIGNDCALKYAQAGLWSSSIRNYREQEASRARAVALVEVREQAQGKQYWLDNSPEVDRAIALLQSFSVQARGGLLKELERRAERGHVDIESERRLTDDEVQLRRAMLAGRRTEDEPMPYLPTVERVVVGRIEGLECFKGNGNPERLRMDLQRLVETLLKWSPAQKDRSAQRALLQATRDLAPLSNRLNSSIVAAGRFFTESNLETLMRLEIIRSQGIQSIKLDGVGGVIISRLPHWRQAA</sequence>